<dbReference type="OrthoDB" id="8251006at2759"/>
<evidence type="ECO:0000256" key="1">
    <source>
        <dbReference type="SAM" id="Coils"/>
    </source>
</evidence>
<accession>A0A843UI95</accession>
<evidence type="ECO:0000313" key="3">
    <source>
        <dbReference type="Proteomes" id="UP000652761"/>
    </source>
</evidence>
<comment type="caution">
    <text evidence="2">The sequence shown here is derived from an EMBL/GenBank/DDBJ whole genome shotgun (WGS) entry which is preliminary data.</text>
</comment>
<sequence length="252" mass="27737">MSDQLTALEMQQSEYQAVSEPLQASREQHRSVTAKLNATSKNLKAMVTRLEAELATAKAELDRVTLSQEQAEEALLLSEGQAAFAEEKVKEIQTQKSRLKERASSLYLGILPLEEEVAVFYSTVGATTFYSTVRGLLLSQITAFYFTAKVAAFYSTVGVTAFCSIIEVTTFYSAVRRWLLELIGASPFCNPFPVRPRAALVGLHCLNDVDLLGMLPSSASIVTLAYLMMTSAAWACRCQLQRSLPTKDGKDQ</sequence>
<dbReference type="AlphaFoldDB" id="A0A843UI95"/>
<name>A0A843UI95_COLES</name>
<keyword evidence="1" id="KW-0175">Coiled coil</keyword>
<feature type="coiled-coil region" evidence="1">
    <location>
        <begin position="33"/>
        <end position="102"/>
    </location>
</feature>
<protein>
    <submittedName>
        <fullName evidence="2">Uncharacterized protein</fullName>
    </submittedName>
</protein>
<gene>
    <name evidence="2" type="ORF">Taro_014227</name>
</gene>
<reference evidence="2" key="1">
    <citation type="submission" date="2017-07" db="EMBL/GenBank/DDBJ databases">
        <title>Taro Niue Genome Assembly and Annotation.</title>
        <authorList>
            <person name="Atibalentja N."/>
            <person name="Keating K."/>
            <person name="Fields C.J."/>
        </authorList>
    </citation>
    <scope>NUCLEOTIDE SEQUENCE</scope>
    <source>
        <strain evidence="2">Niue_2</strain>
        <tissue evidence="2">Leaf</tissue>
    </source>
</reference>
<dbReference type="EMBL" id="NMUH01000586">
    <property type="protein sequence ID" value="MQL81756.1"/>
    <property type="molecule type" value="Genomic_DNA"/>
</dbReference>
<dbReference type="Proteomes" id="UP000652761">
    <property type="component" value="Unassembled WGS sequence"/>
</dbReference>
<organism evidence="2 3">
    <name type="scientific">Colocasia esculenta</name>
    <name type="common">Wild taro</name>
    <name type="synonym">Arum esculentum</name>
    <dbReference type="NCBI Taxonomy" id="4460"/>
    <lineage>
        <taxon>Eukaryota</taxon>
        <taxon>Viridiplantae</taxon>
        <taxon>Streptophyta</taxon>
        <taxon>Embryophyta</taxon>
        <taxon>Tracheophyta</taxon>
        <taxon>Spermatophyta</taxon>
        <taxon>Magnoliopsida</taxon>
        <taxon>Liliopsida</taxon>
        <taxon>Araceae</taxon>
        <taxon>Aroideae</taxon>
        <taxon>Colocasieae</taxon>
        <taxon>Colocasia</taxon>
    </lineage>
</organism>
<feature type="non-terminal residue" evidence="2">
    <location>
        <position position="252"/>
    </location>
</feature>
<evidence type="ECO:0000313" key="2">
    <source>
        <dbReference type="EMBL" id="MQL81756.1"/>
    </source>
</evidence>
<keyword evidence="3" id="KW-1185">Reference proteome</keyword>
<proteinExistence type="predicted"/>